<dbReference type="InterPro" id="IPR039046">
    <property type="entry name" value="PDPK1"/>
</dbReference>
<feature type="compositionally biased region" description="Polar residues" evidence="10">
    <location>
        <begin position="66"/>
        <end position="75"/>
    </location>
</feature>
<feature type="region of interest" description="Disordered" evidence="10">
    <location>
        <begin position="296"/>
        <end position="414"/>
    </location>
</feature>
<keyword evidence="3" id="KW-0723">Serine/threonine-protein kinase</keyword>
<sequence length="1789" mass="188602">MDIISQKPEGPSGSSIANHPAPASTDNLPSTSRPVANNTTSNVLQDASVADSTLQPSQRTPEVITSRRSTPTTSAHLKAERDEVDSIGYQPSASEDDDTRQSDSQSSSRRQSRLGKMTPPLASTESIVSSPSSAQHPIPALTSAIINANNQQGSNAAMQSKHRNLRALQSALSPTGSLSGASGIIPALSSHSHSGGEASASASSSRSHLPLQSKTSLYRRQASGASSISNEPMDDAMPAGHFTGRGSESLSRAKSVSSVSSVNSTSSMEAVPFRAAPLGNVRVGFGGMSRGAARANMANASAGNRSRQPNVPNTAPPHIDSNRDFGRHRTASNDLVESSTDQDAGKNGPGQLLSVDTGANDARNASPISPTKTRYLPKGPSDEWQYRNAPGMGGGRNSRPLPHTVSAGSRPPQPRMGIPSAFAGLLSNDDVESDESSLHQVQRPKPSIRTKLAKRAGKLGLKPLTSVQTPAARSISPPPSLTIDQVTSMARKDHQSSPAVSLPMINTAPASLTPTSNTPAEIAARNAKSYFGAMGNGAGMSSMIGSGNVLESDITRATSSITNAPLVVPKHPPGPPGSGPPPSPGLVGSAANYVMPFAQIPSRISPEEEQPIGTGTSGMGEIERIREAGMQTPDSARPKLSRPGSVSSGISGILGGILGTSNIGGGNSNRSSFGPHVSAAPPSRSLSTSPAPMMLTPAQKIQMEARAGLAIVPSEPSGASPGPDGDQDVLADLSTATIGRRPMSTSVSTQTTAKPKEFFTVPSNPAALSGASVPAGGSKDSSSPRLTNRRPNLLRALTGESTGRRSLGSIKNDDSRLNDNKVRSGHSSPHSPSSGSDKYVLSIEKSPSSLRLEIPGNPIPEENNDDHHSETPMANQTSHSDAQVSNAAAAVLSQATNGNELKSGDTASRADDQSAHATSINSETRPSALPSIAISTTSTNANVDAKPSQISTQPTPGAGIMTSSQLDTSPQTPIAASKSPGITNASRVARTREDFYFGDLIGEGSYSTVMEAWDLLPLREKGLNTPNQDSGDSNNALAAIAGKTSRKNRAKVNLDGAKVYAIKVLDKVHILKEKKQKYVSVEKEALSLLTRHPGVITLFWTFQDRDSLYFVLEMAPNGELLNWIKKLGSFNEQCAKYYAAQLLDTIQGIHKAGVLHRDVKPENVLLDAEMRIRLADFGSAKIIGRSNSVGEQKPSAKFKQRSSSFVGTAEYVSPELLTDKQVSEASDYWAIGCILFQMLCGRPPFKGASEYQTFQKIMKGSFDFQPGFTEVAIDLITKLLQLDPDDRPSGNEIRDHAFFEGIDWSTIWTIEAPKLEAGLYKRPPVAPRSNPESIEGDASLDGSMDSQDDGIATASEAEDGSQSGHGSLQSGEVQNTQTTERDVTGDNDADDDDSSLSDSPIQNNLFRKRGFSAGASAAERMLAQVSNTTRRGSNLINKVTAGLASFDRNESSNTPPKGQRSSVIGSVRPTLSSRSSSQMSNRDYEAYNAVVNQQATEAARFNASLATSWAALLLPNESLLYACPIVHKTSGPILRSTDKKRQLLLTDFPRLLCVKETNDQLKVKSEVILGIPLSVTTKGKGNADQQNYGSGRPQHARLNSTGSNNSLGASNNASIAARSGDRVSVVRSSQMRRQSSAGPLLPSSPTSSTGPSSGFRNANSASMARDNSAGGSSSYPFNAAMAQSSPLTPTQSRSSGPMADEKYTTPSFSHYDISQASPNMMTSIEAKSIRSFIVHTPARSYLYEDPSGDASHWIKSITMASKRQTNVFNPAGDPSHHAVPLTSHYTMPT</sequence>
<evidence type="ECO:0000256" key="7">
    <source>
        <dbReference type="ARBA" id="ARBA00022840"/>
    </source>
</evidence>
<feature type="compositionally biased region" description="Polar residues" evidence="10">
    <location>
        <begin position="872"/>
        <end position="886"/>
    </location>
</feature>
<evidence type="ECO:0000313" key="12">
    <source>
        <dbReference type="EMBL" id="PWN36403.1"/>
    </source>
</evidence>
<feature type="compositionally biased region" description="Basic and acidic residues" evidence="10">
    <location>
        <begin position="811"/>
        <end position="822"/>
    </location>
</feature>
<feature type="region of interest" description="Disordered" evidence="10">
    <location>
        <begin position="1446"/>
        <end position="1480"/>
    </location>
</feature>
<dbReference type="CDD" id="cd05581">
    <property type="entry name" value="STKc_PDK1"/>
    <property type="match status" value="1"/>
</dbReference>
<dbReference type="SUPFAM" id="SSF56112">
    <property type="entry name" value="Protein kinase-like (PK-like)"/>
    <property type="match status" value="1"/>
</dbReference>
<feature type="compositionally biased region" description="Polar residues" evidence="10">
    <location>
        <begin position="1451"/>
        <end position="1464"/>
    </location>
</feature>
<evidence type="ECO:0000256" key="6">
    <source>
        <dbReference type="ARBA" id="ARBA00022777"/>
    </source>
</evidence>
<dbReference type="InterPro" id="IPR000719">
    <property type="entry name" value="Prot_kinase_dom"/>
</dbReference>
<dbReference type="GO" id="GO:0035556">
    <property type="term" value="P:intracellular signal transduction"/>
    <property type="evidence" value="ECO:0007669"/>
    <property type="project" value="TreeGrafter"/>
</dbReference>
<evidence type="ECO:0000256" key="3">
    <source>
        <dbReference type="ARBA" id="ARBA00022527"/>
    </source>
</evidence>
<feature type="region of interest" description="Disordered" evidence="10">
    <location>
        <begin position="736"/>
        <end position="981"/>
    </location>
</feature>
<dbReference type="GO" id="GO:0004674">
    <property type="term" value="F:protein serine/threonine kinase activity"/>
    <property type="evidence" value="ECO:0007669"/>
    <property type="project" value="UniProtKB-KW"/>
</dbReference>
<feature type="compositionally biased region" description="Polar residues" evidence="10">
    <location>
        <begin position="121"/>
        <end position="135"/>
    </location>
</feature>
<proteinExistence type="inferred from homology"/>
<evidence type="ECO:0000256" key="2">
    <source>
        <dbReference type="ARBA" id="ARBA00012513"/>
    </source>
</evidence>
<dbReference type="PROSITE" id="PS00108">
    <property type="entry name" value="PROTEIN_KINASE_ST"/>
    <property type="match status" value="1"/>
</dbReference>
<feature type="region of interest" description="Disordered" evidence="10">
    <location>
        <begin position="666"/>
        <end position="690"/>
    </location>
</feature>
<dbReference type="OrthoDB" id="347657at2759"/>
<dbReference type="Gene3D" id="3.30.200.20">
    <property type="entry name" value="Phosphorylase Kinase, domain 1"/>
    <property type="match status" value="1"/>
</dbReference>
<feature type="compositionally biased region" description="Polar residues" evidence="10">
    <location>
        <begin position="1669"/>
        <end position="1695"/>
    </location>
</feature>
<accession>A0A316VJC7</accession>
<comment type="catalytic activity">
    <reaction evidence="8">
        <text>L-threonyl-[protein] + ATP = O-phospho-L-threonyl-[protein] + ADP + H(+)</text>
        <dbReference type="Rhea" id="RHEA:46608"/>
        <dbReference type="Rhea" id="RHEA-COMP:11060"/>
        <dbReference type="Rhea" id="RHEA-COMP:11605"/>
        <dbReference type="ChEBI" id="CHEBI:15378"/>
        <dbReference type="ChEBI" id="CHEBI:30013"/>
        <dbReference type="ChEBI" id="CHEBI:30616"/>
        <dbReference type="ChEBI" id="CHEBI:61977"/>
        <dbReference type="ChEBI" id="CHEBI:456216"/>
        <dbReference type="EC" id="2.7.11.1"/>
    </reaction>
</comment>
<evidence type="ECO:0000259" key="11">
    <source>
        <dbReference type="PROSITE" id="PS50011"/>
    </source>
</evidence>
<dbReference type="EC" id="2.7.11.1" evidence="2"/>
<dbReference type="GO" id="GO:0005524">
    <property type="term" value="F:ATP binding"/>
    <property type="evidence" value="ECO:0007669"/>
    <property type="project" value="UniProtKB-KW"/>
</dbReference>
<feature type="region of interest" description="Disordered" evidence="10">
    <location>
        <begin position="189"/>
        <end position="252"/>
    </location>
</feature>
<feature type="compositionally biased region" description="Polar residues" evidence="10">
    <location>
        <begin position="24"/>
        <end position="60"/>
    </location>
</feature>
<keyword evidence="5" id="KW-0547">Nucleotide-binding</keyword>
<feature type="compositionally biased region" description="Low complexity" evidence="10">
    <location>
        <begin position="1622"/>
        <end position="1654"/>
    </location>
</feature>
<evidence type="ECO:0000256" key="9">
    <source>
        <dbReference type="ARBA" id="ARBA00048679"/>
    </source>
</evidence>
<feature type="compositionally biased region" description="Polar residues" evidence="10">
    <location>
        <begin position="210"/>
        <end position="230"/>
    </location>
</feature>
<dbReference type="FunFam" id="1.10.510.10:FF:000534">
    <property type="entry name" value="Serine/threonine-protein kinase PKH2"/>
    <property type="match status" value="1"/>
</dbReference>
<keyword evidence="4" id="KW-0808">Transferase</keyword>
<feature type="compositionally biased region" description="Low complexity" evidence="10">
    <location>
        <begin position="296"/>
        <end position="307"/>
    </location>
</feature>
<gene>
    <name evidence="12" type="ORF">FA14DRAFT_161134</name>
</gene>
<dbReference type="Gene3D" id="1.10.510.10">
    <property type="entry name" value="Transferase(Phosphotransferase) domain 1"/>
    <property type="match status" value="1"/>
</dbReference>
<dbReference type="Gene3D" id="2.30.29.30">
    <property type="entry name" value="Pleckstrin-homology domain (PH domain)/Phosphotyrosine-binding domain (PTB)"/>
    <property type="match status" value="2"/>
</dbReference>
<reference evidence="12 13" key="1">
    <citation type="journal article" date="2018" name="Mol. Biol. Evol.">
        <title>Broad Genomic Sampling Reveals a Smut Pathogenic Ancestry of the Fungal Clade Ustilaginomycotina.</title>
        <authorList>
            <person name="Kijpornyongpan T."/>
            <person name="Mondo S.J."/>
            <person name="Barry K."/>
            <person name="Sandor L."/>
            <person name="Lee J."/>
            <person name="Lipzen A."/>
            <person name="Pangilinan J."/>
            <person name="LaButti K."/>
            <person name="Hainaut M."/>
            <person name="Henrissat B."/>
            <person name="Grigoriev I.V."/>
            <person name="Spatafora J.W."/>
            <person name="Aime M.C."/>
        </authorList>
    </citation>
    <scope>NUCLEOTIDE SEQUENCE [LARGE SCALE GENOMIC DNA]</scope>
    <source>
        <strain evidence="12 13">MCA 3882</strain>
    </source>
</reference>
<feature type="compositionally biased region" description="Low complexity" evidence="10">
    <location>
        <begin position="784"/>
        <end position="798"/>
    </location>
</feature>
<dbReference type="EMBL" id="KZ819603">
    <property type="protein sequence ID" value="PWN36403.1"/>
    <property type="molecule type" value="Genomic_DNA"/>
</dbReference>
<feature type="compositionally biased region" description="Low complexity" evidence="10">
    <location>
        <begin position="1598"/>
        <end position="1614"/>
    </location>
</feature>
<keyword evidence="6" id="KW-0418">Kinase</keyword>
<comment type="similarity">
    <text evidence="1">Belongs to the protein kinase superfamily. AGC Ser/Thr protein kinase family. PDPK1 subfamily.</text>
</comment>
<feature type="region of interest" description="Disordered" evidence="10">
    <location>
        <begin position="1321"/>
        <end position="1403"/>
    </location>
</feature>
<dbReference type="Pfam" id="PF00069">
    <property type="entry name" value="Pkinase"/>
    <property type="match status" value="1"/>
</dbReference>
<dbReference type="STRING" id="1280837.A0A316VJC7"/>
<name>A0A316VJC7_9BASI</name>
<feature type="compositionally biased region" description="Low complexity" evidence="10">
    <location>
        <begin position="189"/>
        <end position="208"/>
    </location>
</feature>
<dbReference type="PROSITE" id="PS50011">
    <property type="entry name" value="PROTEIN_KINASE_DOM"/>
    <property type="match status" value="1"/>
</dbReference>
<feature type="compositionally biased region" description="Polar residues" evidence="10">
    <location>
        <begin position="1576"/>
        <end position="1589"/>
    </location>
</feature>
<feature type="compositionally biased region" description="Polar residues" evidence="10">
    <location>
        <begin position="332"/>
        <end position="342"/>
    </location>
</feature>
<feature type="compositionally biased region" description="Low complexity" evidence="10">
    <location>
        <begin position="1360"/>
        <end position="1371"/>
    </location>
</feature>
<feature type="domain" description="Protein kinase" evidence="11">
    <location>
        <begin position="995"/>
        <end position="1299"/>
    </location>
</feature>
<dbReference type="PANTHER" id="PTHR24356:SF163">
    <property type="entry name" value="3-PHOSPHOINOSITIDE-DEPENDENT PROTEIN KINASE 1-RELATED"/>
    <property type="match status" value="1"/>
</dbReference>
<feature type="region of interest" description="Disordered" evidence="10">
    <location>
        <begin position="1576"/>
        <end position="1703"/>
    </location>
</feature>
<dbReference type="SUPFAM" id="SSF50729">
    <property type="entry name" value="PH domain-like"/>
    <property type="match status" value="1"/>
</dbReference>
<dbReference type="PANTHER" id="PTHR24356">
    <property type="entry name" value="SERINE/THREONINE-PROTEIN KINASE"/>
    <property type="match status" value="1"/>
</dbReference>
<feature type="compositionally biased region" description="Low complexity" evidence="10">
    <location>
        <begin position="1466"/>
        <end position="1480"/>
    </location>
</feature>
<feature type="compositionally biased region" description="Low complexity" evidence="10">
    <location>
        <begin position="825"/>
        <end position="836"/>
    </location>
</feature>
<dbReference type="SMART" id="SM00220">
    <property type="entry name" value="S_TKc"/>
    <property type="match status" value="1"/>
</dbReference>
<dbReference type="InterPro" id="IPR050236">
    <property type="entry name" value="Ser_Thr_kinase_AGC"/>
</dbReference>
<protein>
    <recommendedName>
        <fullName evidence="2">non-specific serine/threonine protein kinase</fullName>
        <ecNumber evidence="2">2.7.11.1</ecNumber>
    </recommendedName>
</protein>
<evidence type="ECO:0000256" key="8">
    <source>
        <dbReference type="ARBA" id="ARBA00047899"/>
    </source>
</evidence>
<comment type="catalytic activity">
    <reaction evidence="9">
        <text>L-seryl-[protein] + ATP = O-phospho-L-seryl-[protein] + ADP + H(+)</text>
        <dbReference type="Rhea" id="RHEA:17989"/>
        <dbReference type="Rhea" id="RHEA-COMP:9863"/>
        <dbReference type="Rhea" id="RHEA-COMP:11604"/>
        <dbReference type="ChEBI" id="CHEBI:15378"/>
        <dbReference type="ChEBI" id="CHEBI:29999"/>
        <dbReference type="ChEBI" id="CHEBI:30616"/>
        <dbReference type="ChEBI" id="CHEBI:83421"/>
        <dbReference type="ChEBI" id="CHEBI:456216"/>
        <dbReference type="EC" id="2.7.11.1"/>
    </reaction>
</comment>
<feature type="compositionally biased region" description="Polar residues" evidence="10">
    <location>
        <begin position="933"/>
        <end position="981"/>
    </location>
</feature>
<evidence type="ECO:0000256" key="5">
    <source>
        <dbReference type="ARBA" id="ARBA00022741"/>
    </source>
</evidence>
<feature type="region of interest" description="Disordered" evidence="10">
    <location>
        <begin position="1"/>
        <end position="136"/>
    </location>
</feature>
<evidence type="ECO:0000256" key="4">
    <source>
        <dbReference type="ARBA" id="ARBA00022679"/>
    </source>
</evidence>
<dbReference type="RefSeq" id="XP_025356705.1">
    <property type="nucleotide sequence ID" value="XM_025498972.1"/>
</dbReference>
<keyword evidence="7" id="KW-0067">ATP-binding</keyword>
<dbReference type="InterPro" id="IPR008271">
    <property type="entry name" value="Ser/Thr_kinase_AS"/>
</dbReference>
<dbReference type="InParanoid" id="A0A316VJC7"/>
<feature type="compositionally biased region" description="Polar residues" evidence="10">
    <location>
        <begin position="915"/>
        <end position="925"/>
    </location>
</feature>
<dbReference type="InterPro" id="IPR011993">
    <property type="entry name" value="PH-like_dom_sf"/>
</dbReference>
<evidence type="ECO:0000256" key="10">
    <source>
        <dbReference type="SAM" id="MobiDB-lite"/>
    </source>
</evidence>
<feature type="compositionally biased region" description="Polar residues" evidence="10">
    <location>
        <begin position="743"/>
        <end position="753"/>
    </location>
</feature>
<feature type="compositionally biased region" description="Acidic residues" evidence="10">
    <location>
        <begin position="1385"/>
        <end position="1395"/>
    </location>
</feature>
<organism evidence="12 13">
    <name type="scientific">Meira miltonrushii</name>
    <dbReference type="NCBI Taxonomy" id="1280837"/>
    <lineage>
        <taxon>Eukaryota</taxon>
        <taxon>Fungi</taxon>
        <taxon>Dikarya</taxon>
        <taxon>Basidiomycota</taxon>
        <taxon>Ustilaginomycotina</taxon>
        <taxon>Exobasidiomycetes</taxon>
        <taxon>Exobasidiales</taxon>
        <taxon>Brachybasidiaceae</taxon>
        <taxon>Meira</taxon>
    </lineage>
</organism>
<keyword evidence="13" id="KW-1185">Reference proteome</keyword>
<evidence type="ECO:0000313" key="13">
    <source>
        <dbReference type="Proteomes" id="UP000245771"/>
    </source>
</evidence>
<evidence type="ECO:0000256" key="1">
    <source>
        <dbReference type="ARBA" id="ARBA00010006"/>
    </source>
</evidence>
<dbReference type="Proteomes" id="UP000245771">
    <property type="component" value="Unassembled WGS sequence"/>
</dbReference>
<dbReference type="InterPro" id="IPR011009">
    <property type="entry name" value="Kinase-like_dom_sf"/>
</dbReference>
<dbReference type="GeneID" id="37020753"/>